<evidence type="ECO:0000313" key="3">
    <source>
        <dbReference type="EMBL" id="RID67307.1"/>
    </source>
</evidence>
<accession>A0A397ZNU6</accession>
<dbReference type="PANTHER" id="PTHR31672">
    <property type="entry name" value="BNACNNG10540D PROTEIN"/>
    <property type="match status" value="1"/>
</dbReference>
<dbReference type="NCBIfam" id="TIGR01640">
    <property type="entry name" value="F_box_assoc_1"/>
    <property type="match status" value="1"/>
</dbReference>
<feature type="domain" description="F-box associated beta-propeller type 1" evidence="2">
    <location>
        <begin position="53"/>
        <end position="376"/>
    </location>
</feature>
<dbReference type="InterPro" id="IPR017451">
    <property type="entry name" value="F-box-assoc_interact_dom"/>
</dbReference>
<evidence type="ECO:0000259" key="1">
    <source>
        <dbReference type="Pfam" id="PF00646"/>
    </source>
</evidence>
<protein>
    <recommendedName>
        <fullName evidence="5">F-box domain-containing protein</fullName>
    </recommendedName>
</protein>
<evidence type="ECO:0000313" key="4">
    <source>
        <dbReference type="Proteomes" id="UP000264353"/>
    </source>
</evidence>
<dbReference type="Pfam" id="PF00646">
    <property type="entry name" value="F-box"/>
    <property type="match status" value="1"/>
</dbReference>
<feature type="domain" description="F-box" evidence="1">
    <location>
        <begin position="4"/>
        <end position="40"/>
    </location>
</feature>
<dbReference type="InterPro" id="IPR006527">
    <property type="entry name" value="F-box-assoc_dom_typ1"/>
</dbReference>
<dbReference type="InterPro" id="IPR001810">
    <property type="entry name" value="F-box_dom"/>
</dbReference>
<dbReference type="InterPro" id="IPR050796">
    <property type="entry name" value="SCF_F-box_component"/>
</dbReference>
<gene>
    <name evidence="3" type="ORF">BRARA_D02394</name>
</gene>
<name>A0A397ZNU6_BRACM</name>
<dbReference type="SUPFAM" id="SSF81383">
    <property type="entry name" value="F-box domain"/>
    <property type="match status" value="1"/>
</dbReference>
<dbReference type="Pfam" id="PF07734">
    <property type="entry name" value="FBA_1"/>
    <property type="match status" value="1"/>
</dbReference>
<evidence type="ECO:0008006" key="5">
    <source>
        <dbReference type="Google" id="ProtNLM"/>
    </source>
</evidence>
<dbReference type="InterPro" id="IPR036047">
    <property type="entry name" value="F-box-like_dom_sf"/>
</dbReference>
<dbReference type="EMBL" id="CM010631">
    <property type="protein sequence ID" value="RID67307.1"/>
    <property type="molecule type" value="Genomic_DNA"/>
</dbReference>
<dbReference type="AlphaFoldDB" id="A0A397ZNU6"/>
<dbReference type="PANTHER" id="PTHR31672:SF13">
    <property type="entry name" value="F-BOX PROTEIN CPR30-LIKE"/>
    <property type="match status" value="1"/>
</dbReference>
<proteinExistence type="predicted"/>
<evidence type="ECO:0000259" key="2">
    <source>
        <dbReference type="Pfam" id="PF07734"/>
    </source>
</evidence>
<dbReference type="Proteomes" id="UP000264353">
    <property type="component" value="Chromosome A4"/>
</dbReference>
<organism evidence="3 4">
    <name type="scientific">Brassica campestris</name>
    <name type="common">Field mustard</name>
    <dbReference type="NCBI Taxonomy" id="3711"/>
    <lineage>
        <taxon>Eukaryota</taxon>
        <taxon>Viridiplantae</taxon>
        <taxon>Streptophyta</taxon>
        <taxon>Embryophyta</taxon>
        <taxon>Tracheophyta</taxon>
        <taxon>Spermatophyta</taxon>
        <taxon>Magnoliopsida</taxon>
        <taxon>eudicotyledons</taxon>
        <taxon>Gunneridae</taxon>
        <taxon>Pentapetalae</taxon>
        <taxon>rosids</taxon>
        <taxon>malvids</taxon>
        <taxon>Brassicales</taxon>
        <taxon>Brassicaceae</taxon>
        <taxon>Brassiceae</taxon>
        <taxon>Brassica</taxon>
    </lineage>
</organism>
<sequence>MTTISDLSRDLIGEILSKVPITCVGKLRSTCKRWNASTRDRLVGKAGAKQSMGFMMMDYKVCSARINLNGILKDEEGSVVGPISIKPIDKLNEIEISKVFHCDGLLLCATKDRTRLLVWNPYLGQTKWIQPKKAYHRLDRYALGYDKNKKSYKILRFVDDQYLPTYLFEFEIYDMNSNLWRALDVTPDWDIEYFRPGLTVKGNTYFFAKQKVIFEEGANEADGDVDDFLVSFDFTKERFGPHLHVPFHSHLHEDTVALSSVGENKLAALYQSEDINAMEIWVTTKIEPHMVSWSKLYFLAVNNMIPLIGASFFIDEEKKLAVVFALDIHGRYKRACITGENGYFKQVDLGEVAVNSDDEDPYCFPVCSYVPSLVHINQGLVLSGKRKER</sequence>
<reference evidence="3 4" key="1">
    <citation type="submission" date="2018-06" db="EMBL/GenBank/DDBJ databases">
        <title>WGS assembly of Brassica rapa FPsc.</title>
        <authorList>
            <person name="Bowman J."/>
            <person name="Kohchi T."/>
            <person name="Yamato K."/>
            <person name="Jenkins J."/>
            <person name="Shu S."/>
            <person name="Ishizaki K."/>
            <person name="Yamaoka S."/>
            <person name="Nishihama R."/>
            <person name="Nakamura Y."/>
            <person name="Berger F."/>
            <person name="Adam C."/>
            <person name="Aki S."/>
            <person name="Althoff F."/>
            <person name="Araki T."/>
            <person name="Arteaga-Vazquez M."/>
            <person name="Balasubrmanian S."/>
            <person name="Bauer D."/>
            <person name="Boehm C."/>
            <person name="Briginshaw L."/>
            <person name="Caballero-Perez J."/>
            <person name="Catarino B."/>
            <person name="Chen F."/>
            <person name="Chiyoda S."/>
            <person name="Chovatia M."/>
            <person name="Davies K."/>
            <person name="Delmans M."/>
            <person name="Demura T."/>
            <person name="Dierschke T."/>
            <person name="Dolan L."/>
            <person name="Dorantes-Acosta A."/>
            <person name="Eklund D."/>
            <person name="Florent S."/>
            <person name="Flores-Sandoval E."/>
            <person name="Fujiyama A."/>
            <person name="Fukuzawa H."/>
            <person name="Galik B."/>
            <person name="Grimanelli D."/>
            <person name="Grimwood J."/>
            <person name="Grossniklaus U."/>
            <person name="Hamada T."/>
            <person name="Haseloff J."/>
            <person name="Hetherington A."/>
            <person name="Higo A."/>
            <person name="Hirakawa Y."/>
            <person name="Hundley H."/>
            <person name="Ikeda Y."/>
            <person name="Inoue K."/>
            <person name="Inoue S."/>
            <person name="Ishida S."/>
            <person name="Jia Q."/>
            <person name="Kakita M."/>
            <person name="Kanazawa T."/>
            <person name="Kawai Y."/>
            <person name="Kawashima T."/>
            <person name="Kennedy M."/>
            <person name="Kinose K."/>
            <person name="Kinoshita T."/>
            <person name="Kohara Y."/>
            <person name="Koide E."/>
            <person name="Komatsu K."/>
            <person name="Kopischke S."/>
            <person name="Kubo M."/>
            <person name="Kyozuka J."/>
            <person name="Lagercrantz U."/>
            <person name="Lin S."/>
            <person name="Lindquist E."/>
            <person name="Lipzen A."/>
            <person name="Lu C."/>
            <person name="Luna E."/>
            <person name="Martienssen R."/>
            <person name="Minamino N."/>
            <person name="Mizutani M."/>
            <person name="Mizutani M."/>
            <person name="Mochizuki N."/>
            <person name="Monte I."/>
            <person name="Mosher R."/>
            <person name="Nagasaki H."/>
            <person name="Nakagami H."/>
            <person name="Naramoto S."/>
            <person name="Nishitani K."/>
            <person name="Ohtani M."/>
            <person name="Okamoto T."/>
            <person name="Okumura M."/>
            <person name="Phillips J."/>
            <person name="Pollak B."/>
            <person name="Reinders A."/>
            <person name="Roevekamp M."/>
            <person name="Sano R."/>
            <person name="Sawa S."/>
            <person name="Schmid M."/>
            <person name="Shirakawa M."/>
            <person name="Solano R."/>
            <person name="Spunde A."/>
            <person name="Suetsugu N."/>
            <person name="Sugano S."/>
            <person name="Sugiyama A."/>
            <person name="Sun R."/>
            <person name="Suzuki Y."/>
            <person name="Takenaka M."/>
            <person name="Takezawa D."/>
            <person name="Tomogane H."/>
            <person name="Tsuzuki M."/>
            <person name="Ueda T."/>
            <person name="Umeda M."/>
            <person name="Ward J."/>
            <person name="Watanabe Y."/>
            <person name="Yazaki K."/>
            <person name="Yokoyama R."/>
            <person name="Yoshitake Y."/>
            <person name="Yotsui I."/>
            <person name="Zachgo S."/>
            <person name="Schmutz J."/>
        </authorList>
    </citation>
    <scope>NUCLEOTIDE SEQUENCE [LARGE SCALE GENOMIC DNA]</scope>
    <source>
        <strain evidence="4">cv. B-3</strain>
    </source>
</reference>